<dbReference type="EMBL" id="SHLC01000001">
    <property type="protein sequence ID" value="RZU64037.1"/>
    <property type="molecule type" value="Genomic_DNA"/>
</dbReference>
<dbReference type="AlphaFoldDB" id="A0A4Q8AHZ2"/>
<protein>
    <submittedName>
        <fullName evidence="4">Putative dehydrogenase</fullName>
    </submittedName>
</protein>
<dbReference type="PANTHER" id="PTHR43708:SF8">
    <property type="entry name" value="OXIDOREDUCTASE"/>
    <property type="match status" value="1"/>
</dbReference>
<dbReference type="PANTHER" id="PTHR43708">
    <property type="entry name" value="CONSERVED EXPRESSED OXIDOREDUCTASE (EUROFUNG)"/>
    <property type="match status" value="1"/>
</dbReference>
<dbReference type="InterPro" id="IPR004104">
    <property type="entry name" value="Gfo/Idh/MocA-like_OxRdtase_C"/>
</dbReference>
<dbReference type="Gene3D" id="3.40.50.720">
    <property type="entry name" value="NAD(P)-binding Rossmann-like Domain"/>
    <property type="match status" value="1"/>
</dbReference>
<comment type="caution">
    <text evidence="4">The sequence shown here is derived from an EMBL/GenBank/DDBJ whole genome shotgun (WGS) entry which is preliminary data.</text>
</comment>
<name>A0A4Q8AHZ2_9MICO</name>
<evidence type="ECO:0000259" key="2">
    <source>
        <dbReference type="Pfam" id="PF01408"/>
    </source>
</evidence>
<dbReference type="OrthoDB" id="103047at2"/>
<proteinExistence type="inferred from homology"/>
<dbReference type="InterPro" id="IPR000683">
    <property type="entry name" value="Gfo/Idh/MocA-like_OxRdtase_N"/>
</dbReference>
<dbReference type="InterPro" id="IPR036291">
    <property type="entry name" value="NAD(P)-bd_dom_sf"/>
</dbReference>
<dbReference type="Proteomes" id="UP000291483">
    <property type="component" value="Unassembled WGS sequence"/>
</dbReference>
<evidence type="ECO:0000256" key="1">
    <source>
        <dbReference type="ARBA" id="ARBA00010928"/>
    </source>
</evidence>
<comment type="similarity">
    <text evidence="1">Belongs to the Gfo/Idh/MocA family.</text>
</comment>
<evidence type="ECO:0000313" key="4">
    <source>
        <dbReference type="EMBL" id="RZU64037.1"/>
    </source>
</evidence>
<dbReference type="InterPro" id="IPR051317">
    <property type="entry name" value="Gfo/Idh/MocA_oxidoreduct"/>
</dbReference>
<accession>A0A4Q8AHZ2</accession>
<evidence type="ECO:0000259" key="3">
    <source>
        <dbReference type="Pfam" id="PF02894"/>
    </source>
</evidence>
<feature type="domain" description="Gfo/Idh/MocA-like oxidoreductase C-terminal" evidence="3">
    <location>
        <begin position="133"/>
        <end position="364"/>
    </location>
</feature>
<dbReference type="Pfam" id="PF02894">
    <property type="entry name" value="GFO_IDH_MocA_C"/>
    <property type="match status" value="1"/>
</dbReference>
<dbReference type="GO" id="GO:0000166">
    <property type="term" value="F:nucleotide binding"/>
    <property type="evidence" value="ECO:0007669"/>
    <property type="project" value="InterPro"/>
</dbReference>
<gene>
    <name evidence="4" type="ORF">EV379_0330</name>
</gene>
<evidence type="ECO:0000313" key="5">
    <source>
        <dbReference type="Proteomes" id="UP000291483"/>
    </source>
</evidence>
<feature type="domain" description="Gfo/Idh/MocA-like oxidoreductase N-terminal" evidence="2">
    <location>
        <begin position="5"/>
        <end position="120"/>
    </location>
</feature>
<dbReference type="Gene3D" id="3.30.360.10">
    <property type="entry name" value="Dihydrodipicolinate Reductase, domain 2"/>
    <property type="match status" value="1"/>
</dbReference>
<dbReference type="SUPFAM" id="SSF51735">
    <property type="entry name" value="NAD(P)-binding Rossmann-fold domains"/>
    <property type="match status" value="1"/>
</dbReference>
<dbReference type="SUPFAM" id="SSF55347">
    <property type="entry name" value="Glyceraldehyde-3-phosphate dehydrogenase-like, C-terminal domain"/>
    <property type="match status" value="1"/>
</dbReference>
<dbReference type="Pfam" id="PF01408">
    <property type="entry name" value="GFO_IDH_MocA"/>
    <property type="match status" value="1"/>
</dbReference>
<keyword evidence="5" id="KW-1185">Reference proteome</keyword>
<reference evidence="4 5" key="1">
    <citation type="submission" date="2019-02" db="EMBL/GenBank/DDBJ databases">
        <title>Sequencing the genomes of 1000 actinobacteria strains.</title>
        <authorList>
            <person name="Klenk H.-P."/>
        </authorList>
    </citation>
    <scope>NUCLEOTIDE SEQUENCE [LARGE SCALE GENOMIC DNA]</scope>
    <source>
        <strain evidence="4 5">DSM 18319</strain>
    </source>
</reference>
<organism evidence="4 5">
    <name type="scientific">Microterricola gilva</name>
    <dbReference type="NCBI Taxonomy" id="393267"/>
    <lineage>
        <taxon>Bacteria</taxon>
        <taxon>Bacillati</taxon>
        <taxon>Actinomycetota</taxon>
        <taxon>Actinomycetes</taxon>
        <taxon>Micrococcales</taxon>
        <taxon>Microbacteriaceae</taxon>
        <taxon>Microterricola</taxon>
    </lineage>
</organism>
<dbReference type="RefSeq" id="WP_130504620.1">
    <property type="nucleotide sequence ID" value="NZ_SHLC01000001.1"/>
</dbReference>
<sequence>MSMPVGIVGFGARASLSEELQAMPDVDVRAICDPSDAGQRRARAQFPDALVTGDLEEFLAAGLAAVFVLSPDDTHAQITKACLEAGIAVFCEKPIAITIEDADEMLEVARRTGSRLYLGHNLRHMPVFTTMRDVIRAGRIGAVKSIWVRHFVGNGGDWYFKDWHAERSRVTSLLLQKGAHDIDVIHWLAGGYTRRVSAMGDLTVYGELGERGTPEGELMPEWLDEQNWPPRTVTGINPNVDVEDLSLVTMQLDNGVLASYQQCHYTPDSARNYTVIGTEGRIENISDADGESIHVWTSRRSDPRPDEVIPVPAADGTHGGADPRLLAEFIRFVADGGITATSPIAARQAVAAGVLATESMRTDQGARTVPALPADLIEYYDLGQPGSRPVVAQTAVPIA</sequence>